<keyword evidence="4" id="KW-1185">Reference proteome</keyword>
<evidence type="ECO:0000256" key="1">
    <source>
        <dbReference type="ARBA" id="ARBA00022603"/>
    </source>
</evidence>
<keyword evidence="1" id="KW-0489">Methyltransferase</keyword>
<name>A0A6A2X6L8_HIBSY</name>
<protein>
    <submittedName>
        <fullName evidence="3">Tubulin gamma complex-associated protein isoform 1</fullName>
    </submittedName>
</protein>
<comment type="caution">
    <text evidence="3">The sequence shown here is derived from an EMBL/GenBank/DDBJ whole genome shotgun (WGS) entry which is preliminary data.</text>
</comment>
<evidence type="ECO:0000313" key="3">
    <source>
        <dbReference type="EMBL" id="KAE8657656.1"/>
    </source>
</evidence>
<dbReference type="GO" id="GO:0008168">
    <property type="term" value="F:methyltransferase activity"/>
    <property type="evidence" value="ECO:0007669"/>
    <property type="project" value="UniProtKB-KW"/>
</dbReference>
<dbReference type="PANTHER" id="PTHR43619">
    <property type="entry name" value="S-ADENOSYL-L-METHIONINE-DEPENDENT METHYLTRANSFERASE YKTD-RELATED"/>
    <property type="match status" value="1"/>
</dbReference>
<accession>A0A6A2X6L8</accession>
<dbReference type="AlphaFoldDB" id="A0A6A2X6L8"/>
<dbReference type="Pfam" id="PF04072">
    <property type="entry name" value="LCM"/>
    <property type="match status" value="1"/>
</dbReference>
<dbReference type="EMBL" id="VEPZ02001756">
    <property type="protein sequence ID" value="KAE8657656.1"/>
    <property type="molecule type" value="Genomic_DNA"/>
</dbReference>
<gene>
    <name evidence="3" type="ORF">F3Y22_tig00116984pilonHSYRG00128</name>
</gene>
<proteinExistence type="predicted"/>
<dbReference type="Gene3D" id="3.40.50.150">
    <property type="entry name" value="Vaccinia Virus protein VP39"/>
    <property type="match status" value="1"/>
</dbReference>
<dbReference type="PANTHER" id="PTHR43619:SF2">
    <property type="entry name" value="S-ADENOSYL-L-METHIONINE-DEPENDENT METHYLTRANSFERASES SUPERFAMILY PROTEIN"/>
    <property type="match status" value="1"/>
</dbReference>
<evidence type="ECO:0000313" key="4">
    <source>
        <dbReference type="Proteomes" id="UP000436088"/>
    </source>
</evidence>
<evidence type="ECO:0000256" key="2">
    <source>
        <dbReference type="ARBA" id="ARBA00022679"/>
    </source>
</evidence>
<sequence length="395" mass="44902">MFYNCPCFTLLTIRSPPNMIKNSSKLCRPNSKFIKRNESHPSKDNMELLRFACATAPPPSTSIAALFLSNAHRKKKQRNACSIRAQLSDENDPLLNSAINSASLRFQETRRPGKQKGFPQFTLRILPSVQLRLRIICILHADPLFVDPYAGCFVLPHTRMDLENKSKQYCIATKFIDDKLLRTVNHMDGLKQVVLLSDGMDTRPYRLNWPSSTIIFDISPKRVFQKATEKLNGIGAKIPRRCLLLHVPLESPNIQETLVMKGFNGNRPSIWAIQGLPVMTLASFEEILLTASGMAMKGCHFLGELPAWLAETEFGNKSSTQKWMDNLFMSNGFKVEMISYDEVAKRLGKVVKPGDSENILFVAEQLRCSDDQMETWRRELQRVEEDGDEEGFEEL</sequence>
<dbReference type="Proteomes" id="UP000436088">
    <property type="component" value="Unassembled WGS sequence"/>
</dbReference>
<dbReference type="SUPFAM" id="SSF53335">
    <property type="entry name" value="S-adenosyl-L-methionine-dependent methyltransferases"/>
    <property type="match status" value="1"/>
</dbReference>
<organism evidence="3 4">
    <name type="scientific">Hibiscus syriacus</name>
    <name type="common">Rose of Sharon</name>
    <dbReference type="NCBI Taxonomy" id="106335"/>
    <lineage>
        <taxon>Eukaryota</taxon>
        <taxon>Viridiplantae</taxon>
        <taxon>Streptophyta</taxon>
        <taxon>Embryophyta</taxon>
        <taxon>Tracheophyta</taxon>
        <taxon>Spermatophyta</taxon>
        <taxon>Magnoliopsida</taxon>
        <taxon>eudicotyledons</taxon>
        <taxon>Gunneridae</taxon>
        <taxon>Pentapetalae</taxon>
        <taxon>rosids</taxon>
        <taxon>malvids</taxon>
        <taxon>Malvales</taxon>
        <taxon>Malvaceae</taxon>
        <taxon>Malvoideae</taxon>
        <taxon>Hibiscus</taxon>
    </lineage>
</organism>
<keyword evidence="2" id="KW-0808">Transferase</keyword>
<dbReference type="InterPro" id="IPR029063">
    <property type="entry name" value="SAM-dependent_MTases_sf"/>
</dbReference>
<dbReference type="GO" id="GO:0032259">
    <property type="term" value="P:methylation"/>
    <property type="evidence" value="ECO:0007669"/>
    <property type="project" value="UniProtKB-KW"/>
</dbReference>
<reference evidence="3" key="1">
    <citation type="submission" date="2019-09" db="EMBL/GenBank/DDBJ databases">
        <title>Draft genome information of white flower Hibiscus syriacus.</title>
        <authorList>
            <person name="Kim Y.-M."/>
        </authorList>
    </citation>
    <scope>NUCLEOTIDE SEQUENCE [LARGE SCALE GENOMIC DNA]</scope>
    <source>
        <strain evidence="3">YM2019G1</strain>
    </source>
</reference>
<dbReference type="InterPro" id="IPR007213">
    <property type="entry name" value="Ppm1/Ppm2/Tcmp"/>
</dbReference>